<gene>
    <name evidence="1" type="ORF">KIL84_002268</name>
</gene>
<dbReference type="Proteomes" id="UP000827986">
    <property type="component" value="Unassembled WGS sequence"/>
</dbReference>
<dbReference type="EMBL" id="JAHDVG010000480">
    <property type="protein sequence ID" value="KAH1174124.1"/>
    <property type="molecule type" value="Genomic_DNA"/>
</dbReference>
<evidence type="ECO:0000313" key="2">
    <source>
        <dbReference type="Proteomes" id="UP000827986"/>
    </source>
</evidence>
<keyword evidence="2" id="KW-1185">Reference proteome</keyword>
<dbReference type="AlphaFoldDB" id="A0A9D3X5B0"/>
<reference evidence="1" key="1">
    <citation type="submission" date="2021-09" db="EMBL/GenBank/DDBJ databases">
        <title>The genome of Mauremys mutica provides insights into the evolution of semi-aquatic lifestyle.</title>
        <authorList>
            <person name="Gong S."/>
            <person name="Gao Y."/>
        </authorList>
    </citation>
    <scope>NUCLEOTIDE SEQUENCE</scope>
    <source>
        <strain evidence="1">MM-2020</strain>
        <tissue evidence="1">Muscle</tissue>
    </source>
</reference>
<accession>A0A9D3X5B0</accession>
<name>A0A9D3X5B0_9SAUR</name>
<comment type="caution">
    <text evidence="1">The sequence shown here is derived from an EMBL/GenBank/DDBJ whole genome shotgun (WGS) entry which is preliminary data.</text>
</comment>
<protein>
    <submittedName>
        <fullName evidence="1">Uncharacterized protein</fullName>
    </submittedName>
</protein>
<sequence>MEADQQILGAFRCQNQPFLEFASILCPHKPCRSPNQPLLDITRSTASKADNVLPRKVSMQPLRRETSCHRTLGIQEISQLFNSKLSFDVKDHSIENVSIETPTQKMLPRAGQTKFSSLPSPLCRAVRAVGCTKQFVPVGGRSQPQPRGRAPACC</sequence>
<proteinExistence type="predicted"/>
<evidence type="ECO:0000313" key="1">
    <source>
        <dbReference type="EMBL" id="KAH1174124.1"/>
    </source>
</evidence>
<organism evidence="1 2">
    <name type="scientific">Mauremys mutica</name>
    <name type="common">yellowpond turtle</name>
    <dbReference type="NCBI Taxonomy" id="74926"/>
    <lineage>
        <taxon>Eukaryota</taxon>
        <taxon>Metazoa</taxon>
        <taxon>Chordata</taxon>
        <taxon>Craniata</taxon>
        <taxon>Vertebrata</taxon>
        <taxon>Euteleostomi</taxon>
        <taxon>Archelosauria</taxon>
        <taxon>Testudinata</taxon>
        <taxon>Testudines</taxon>
        <taxon>Cryptodira</taxon>
        <taxon>Durocryptodira</taxon>
        <taxon>Testudinoidea</taxon>
        <taxon>Geoemydidae</taxon>
        <taxon>Geoemydinae</taxon>
        <taxon>Mauremys</taxon>
    </lineage>
</organism>